<sequence>MLPHSQAHDLRKQALSARALWEQDRQAQRGGVEALRMHWRPSTLAWGSAGAGSGYSQLPPVGGLAHGCPATPSPLRGAFAARAEESRDTGGHLQACLGTYLAPQLRHALVAVGLRHSHGAGAAGAFGREHDDDLHPCPESRSRRCLQPVGLVGLALAAWLNDSFGALIWMAAQGPKRKFDAFKTAMPAINEALN</sequence>
<dbReference type="AlphaFoldDB" id="C5T9Y4"/>
<dbReference type="Proteomes" id="UP000003856">
    <property type="component" value="Unassembled WGS sequence"/>
</dbReference>
<evidence type="ECO:0000313" key="1">
    <source>
        <dbReference type="EMBL" id="EER58712.1"/>
    </source>
</evidence>
<name>C5T9Y4_ACIDE</name>
<keyword evidence="2" id="KW-1185">Reference proteome</keyword>
<accession>C5T9Y4</accession>
<evidence type="ECO:0000313" key="2">
    <source>
        <dbReference type="Proteomes" id="UP000003856"/>
    </source>
</evidence>
<proteinExistence type="predicted"/>
<dbReference type="EMBL" id="ACQT01000216">
    <property type="protein sequence ID" value="EER58712.1"/>
    <property type="molecule type" value="Genomic_DNA"/>
</dbReference>
<gene>
    <name evidence="1" type="ORF">AcdelDRAFT_3714</name>
</gene>
<protein>
    <submittedName>
        <fullName evidence="1">Uncharacterized protein</fullName>
    </submittedName>
</protein>
<reference evidence="1 2" key="1">
    <citation type="submission" date="2009-05" db="EMBL/GenBank/DDBJ databases">
        <title>The draft genome of Acidovorax delafieldii 2AN.</title>
        <authorList>
            <consortium name="US DOE Joint Genome Institute (JGI-PGF)"/>
            <person name="Lucas S."/>
            <person name="Copeland A."/>
            <person name="Lapidus A."/>
            <person name="Glavina del Rio T."/>
            <person name="Tice H."/>
            <person name="Bruce D."/>
            <person name="Goodwin L."/>
            <person name="Pitluck S."/>
            <person name="Larimer F."/>
            <person name="Land M.L."/>
            <person name="Hauser L."/>
            <person name="Shelobolina E.S."/>
            <person name="Picardal F."/>
            <person name="Roden E."/>
            <person name="Emerson D."/>
        </authorList>
    </citation>
    <scope>NUCLEOTIDE SEQUENCE [LARGE SCALE GENOMIC DNA]</scope>
    <source>
        <strain evidence="1 2">2AN</strain>
    </source>
</reference>
<organism evidence="1 2">
    <name type="scientific">Acidovorax delafieldii 2AN</name>
    <dbReference type="NCBI Taxonomy" id="573060"/>
    <lineage>
        <taxon>Bacteria</taxon>
        <taxon>Pseudomonadati</taxon>
        <taxon>Pseudomonadota</taxon>
        <taxon>Betaproteobacteria</taxon>
        <taxon>Burkholderiales</taxon>
        <taxon>Comamonadaceae</taxon>
        <taxon>Acidovorax</taxon>
    </lineage>
</organism>
<comment type="caution">
    <text evidence="1">The sequence shown here is derived from an EMBL/GenBank/DDBJ whole genome shotgun (WGS) entry which is preliminary data.</text>
</comment>